<dbReference type="InterPro" id="IPR004045">
    <property type="entry name" value="Glutathione_S-Trfase_N"/>
</dbReference>
<dbReference type="InterPro" id="IPR036249">
    <property type="entry name" value="Thioredoxin-like_sf"/>
</dbReference>
<dbReference type="InterPro" id="IPR045074">
    <property type="entry name" value="GST_C_Tau"/>
</dbReference>
<dbReference type="Pfam" id="PF00043">
    <property type="entry name" value="GST_C"/>
    <property type="match status" value="1"/>
</dbReference>
<dbReference type="OMA" id="RGKCISA"/>
<dbReference type="AlphaFoldDB" id="A0A4U6UTS2"/>
<dbReference type="SFLD" id="SFLDG01152">
    <property type="entry name" value="Main.3:_Omega-_and_Tau-like"/>
    <property type="match status" value="1"/>
</dbReference>
<dbReference type="GO" id="GO:0005737">
    <property type="term" value="C:cytoplasm"/>
    <property type="evidence" value="ECO:0007669"/>
    <property type="project" value="TreeGrafter"/>
</dbReference>
<dbReference type="Gramene" id="TKW18845">
    <property type="protein sequence ID" value="TKW18845"/>
    <property type="gene ID" value="SEVIR_5G458300v2"/>
</dbReference>
<dbReference type="EMBL" id="CM016556">
    <property type="protein sequence ID" value="TKW18845.1"/>
    <property type="molecule type" value="Genomic_DNA"/>
</dbReference>
<sequence length="232" mass="25563">MGEAVKLIGSGSSPFVHRAAVALRLKGVPYEFIREDMGNKSDLLLQHNPVHKKVPVLLHGGRAVCESLIIVEYVDEAFPGPPLLPADPYDRAAAHFWAHFLDDKCLKSLWPALWTEGEAQAASMAVARENLAILEEQLRGKKKKRFFGGDSIGLVDIAGAGLFAHWLGVLEEVAGVRVLSDEEHPALRRWANEYLADEAVKECLPDRDQLVAHFSANRDKCISIAKSMLPPN</sequence>
<gene>
    <name evidence="6" type="ORF">SEVIR_5G458300v2</name>
</gene>
<evidence type="ECO:0000259" key="4">
    <source>
        <dbReference type="PROSITE" id="PS50404"/>
    </source>
</evidence>
<dbReference type="Pfam" id="PF13417">
    <property type="entry name" value="GST_N_3"/>
    <property type="match status" value="1"/>
</dbReference>
<dbReference type="PANTHER" id="PTHR11260:SF755">
    <property type="entry name" value="GLUTATHIONE TRANSFERASE"/>
    <property type="match status" value="1"/>
</dbReference>
<feature type="domain" description="GST C-terminal" evidence="5">
    <location>
        <begin position="87"/>
        <end position="214"/>
    </location>
</feature>
<accession>A0A4U6UTS2</accession>
<name>A0A4U6UTS2_SETVI</name>
<dbReference type="Gene3D" id="3.40.30.10">
    <property type="entry name" value="Glutaredoxin"/>
    <property type="match status" value="1"/>
</dbReference>
<dbReference type="InterPro" id="IPR036282">
    <property type="entry name" value="Glutathione-S-Trfase_C_sf"/>
</dbReference>
<evidence type="ECO:0000256" key="2">
    <source>
        <dbReference type="ARBA" id="ARBA00022679"/>
    </source>
</evidence>
<dbReference type="PROSITE" id="PS50405">
    <property type="entry name" value="GST_CTER"/>
    <property type="match status" value="1"/>
</dbReference>
<dbReference type="InterPro" id="IPR045073">
    <property type="entry name" value="Omega/Tau-like"/>
</dbReference>
<dbReference type="FunFam" id="3.40.30.10:FF:000200">
    <property type="entry name" value="Glutathione S-transferase"/>
    <property type="match status" value="1"/>
</dbReference>
<comment type="catalytic activity">
    <reaction evidence="3">
        <text>RX + glutathione = an S-substituted glutathione + a halide anion + H(+)</text>
        <dbReference type="Rhea" id="RHEA:16437"/>
        <dbReference type="ChEBI" id="CHEBI:15378"/>
        <dbReference type="ChEBI" id="CHEBI:16042"/>
        <dbReference type="ChEBI" id="CHEBI:17792"/>
        <dbReference type="ChEBI" id="CHEBI:57925"/>
        <dbReference type="ChEBI" id="CHEBI:90779"/>
        <dbReference type="EC" id="2.5.1.18"/>
    </reaction>
</comment>
<organism evidence="6 7">
    <name type="scientific">Setaria viridis</name>
    <name type="common">Green bristlegrass</name>
    <name type="synonym">Setaria italica subsp. viridis</name>
    <dbReference type="NCBI Taxonomy" id="4556"/>
    <lineage>
        <taxon>Eukaryota</taxon>
        <taxon>Viridiplantae</taxon>
        <taxon>Streptophyta</taxon>
        <taxon>Embryophyta</taxon>
        <taxon>Tracheophyta</taxon>
        <taxon>Spermatophyta</taxon>
        <taxon>Magnoliopsida</taxon>
        <taxon>Liliopsida</taxon>
        <taxon>Poales</taxon>
        <taxon>Poaceae</taxon>
        <taxon>PACMAD clade</taxon>
        <taxon>Panicoideae</taxon>
        <taxon>Panicodae</taxon>
        <taxon>Paniceae</taxon>
        <taxon>Cenchrinae</taxon>
        <taxon>Setaria</taxon>
    </lineage>
</organism>
<feature type="domain" description="GST N-terminal" evidence="4">
    <location>
        <begin position="3"/>
        <end position="82"/>
    </location>
</feature>
<dbReference type="SFLD" id="SFLDS00019">
    <property type="entry name" value="Glutathione_Transferase_(cytos"/>
    <property type="match status" value="1"/>
</dbReference>
<dbReference type="InterPro" id="IPR004046">
    <property type="entry name" value="GST_C"/>
</dbReference>
<evidence type="ECO:0000313" key="7">
    <source>
        <dbReference type="Proteomes" id="UP000298652"/>
    </source>
</evidence>
<proteinExistence type="predicted"/>
<evidence type="ECO:0000259" key="5">
    <source>
        <dbReference type="PROSITE" id="PS50405"/>
    </source>
</evidence>
<dbReference type="Proteomes" id="UP000298652">
    <property type="component" value="Chromosome 5"/>
</dbReference>
<dbReference type="InterPro" id="IPR040079">
    <property type="entry name" value="Glutathione_S-Trfase"/>
</dbReference>
<reference evidence="6" key="1">
    <citation type="submission" date="2019-03" db="EMBL/GenBank/DDBJ databases">
        <title>WGS assembly of Setaria viridis.</title>
        <authorList>
            <person name="Huang P."/>
            <person name="Jenkins J."/>
            <person name="Grimwood J."/>
            <person name="Barry K."/>
            <person name="Healey A."/>
            <person name="Mamidi S."/>
            <person name="Sreedasyam A."/>
            <person name="Shu S."/>
            <person name="Feldman M."/>
            <person name="Wu J."/>
            <person name="Yu Y."/>
            <person name="Chen C."/>
            <person name="Johnson J."/>
            <person name="Rokhsar D."/>
            <person name="Baxter I."/>
            <person name="Schmutz J."/>
            <person name="Brutnell T."/>
            <person name="Kellogg E."/>
        </authorList>
    </citation>
    <scope>NUCLEOTIDE SEQUENCE [LARGE SCALE GENOMIC DNA]</scope>
</reference>
<protein>
    <recommendedName>
        <fullName evidence="1">glutathione transferase</fullName>
        <ecNumber evidence="1">2.5.1.18</ecNumber>
    </recommendedName>
</protein>
<dbReference type="GO" id="GO:0004364">
    <property type="term" value="F:glutathione transferase activity"/>
    <property type="evidence" value="ECO:0007669"/>
    <property type="project" value="UniProtKB-EC"/>
</dbReference>
<dbReference type="CDD" id="cd03185">
    <property type="entry name" value="GST_C_Tau"/>
    <property type="match status" value="1"/>
</dbReference>
<dbReference type="PANTHER" id="PTHR11260">
    <property type="entry name" value="GLUTATHIONE S-TRANSFERASE, GST, SUPERFAMILY, GST DOMAIN CONTAINING"/>
    <property type="match status" value="1"/>
</dbReference>
<dbReference type="CDD" id="cd03058">
    <property type="entry name" value="GST_N_Tau"/>
    <property type="match status" value="1"/>
</dbReference>
<keyword evidence="7" id="KW-1185">Reference proteome</keyword>
<dbReference type="FunFam" id="1.20.1050.10:FF:000012">
    <property type="entry name" value="Tau class glutathione S-transferase"/>
    <property type="match status" value="1"/>
</dbReference>
<evidence type="ECO:0000256" key="3">
    <source>
        <dbReference type="ARBA" id="ARBA00047960"/>
    </source>
</evidence>
<dbReference type="EC" id="2.5.1.18" evidence="1"/>
<evidence type="ECO:0000256" key="1">
    <source>
        <dbReference type="ARBA" id="ARBA00012452"/>
    </source>
</evidence>
<evidence type="ECO:0000313" key="6">
    <source>
        <dbReference type="EMBL" id="TKW18845.1"/>
    </source>
</evidence>
<keyword evidence="2" id="KW-0808">Transferase</keyword>
<dbReference type="PROSITE" id="PS50404">
    <property type="entry name" value="GST_NTER"/>
    <property type="match status" value="1"/>
</dbReference>
<dbReference type="GO" id="GO:0006749">
    <property type="term" value="P:glutathione metabolic process"/>
    <property type="evidence" value="ECO:0007669"/>
    <property type="project" value="InterPro"/>
</dbReference>
<dbReference type="SUPFAM" id="SSF52833">
    <property type="entry name" value="Thioredoxin-like"/>
    <property type="match status" value="1"/>
</dbReference>
<dbReference type="InterPro" id="IPR010987">
    <property type="entry name" value="Glutathione-S-Trfase_C-like"/>
</dbReference>
<dbReference type="SUPFAM" id="SSF47616">
    <property type="entry name" value="GST C-terminal domain-like"/>
    <property type="match status" value="1"/>
</dbReference>
<dbReference type="SFLD" id="SFLDG00358">
    <property type="entry name" value="Main_(cytGST)"/>
    <property type="match status" value="1"/>
</dbReference>
<dbReference type="Gene3D" id="1.20.1050.10">
    <property type="match status" value="1"/>
</dbReference>